<evidence type="ECO:0000313" key="3">
    <source>
        <dbReference type="EMBL" id="TRX13528.1"/>
    </source>
</evidence>
<keyword evidence="1" id="KW-0732">Signal</keyword>
<feature type="chain" id="PRO_5022209238" description="WG repeat-containing protein" evidence="1">
    <location>
        <begin position="20"/>
        <end position="229"/>
    </location>
</feature>
<dbReference type="OrthoDB" id="9794546at2"/>
<evidence type="ECO:0000313" key="2">
    <source>
        <dbReference type="EMBL" id="TRX10484.1"/>
    </source>
</evidence>
<gene>
    <name evidence="3" type="ORF">FNW11_01360</name>
    <name evidence="2" type="ORF">FNW12_00850</name>
</gene>
<feature type="signal peptide" evidence="1">
    <location>
        <begin position="1"/>
        <end position="19"/>
    </location>
</feature>
<evidence type="ECO:0000256" key="1">
    <source>
        <dbReference type="SAM" id="SignalP"/>
    </source>
</evidence>
<evidence type="ECO:0008006" key="6">
    <source>
        <dbReference type="Google" id="ProtNLM"/>
    </source>
</evidence>
<dbReference type="EMBL" id="VJZN01000001">
    <property type="protein sequence ID" value="TRX10484.1"/>
    <property type="molecule type" value="Genomic_DNA"/>
</dbReference>
<evidence type="ECO:0000313" key="4">
    <source>
        <dbReference type="Proteomes" id="UP000318528"/>
    </source>
</evidence>
<name>A0A553BZA0_9FLAO</name>
<proteinExistence type="predicted"/>
<dbReference type="AlphaFoldDB" id="A0A553BZA0"/>
<dbReference type="Proteomes" id="UP000318669">
    <property type="component" value="Unassembled WGS sequence"/>
</dbReference>
<protein>
    <recommendedName>
        <fullName evidence="6">WG repeat-containing protein</fullName>
    </recommendedName>
</protein>
<comment type="caution">
    <text evidence="3">The sequence shown here is derived from an EMBL/GenBank/DDBJ whole genome shotgun (WGS) entry which is preliminary data.</text>
</comment>
<evidence type="ECO:0000313" key="5">
    <source>
        <dbReference type="Proteomes" id="UP000318669"/>
    </source>
</evidence>
<sequence>MKKYIIYLFILILTQSLKAQNGEIISKGVLYCKEKTIFILPDSISIFNKNGSLNAKLLKQNEVINIHYFENKIDLKNNKTLKKIYPYYYNDNSKYNSPIPNIIIRAYYPDYGVFVIDANKSNDNKYEVYINGEWKIIKDNNLLYKKWGEFIKDVLIKLPDNISLHSQKNTKSKKIKTQKDLSYRVLEVEGDWIKIECNKNCEYCSYKHKKGWVKWKNGNQLIVYLYYVC</sequence>
<accession>A0A553BZA0</accession>
<dbReference type="RefSeq" id="WP_143385828.1">
    <property type="nucleotide sequence ID" value="NZ_VJZL01000001.1"/>
</dbReference>
<organism evidence="3 5">
    <name type="scientific">Flavobacterium gawalongense</name>
    <dbReference type="NCBI Taxonomy" id="2594432"/>
    <lineage>
        <taxon>Bacteria</taxon>
        <taxon>Pseudomonadati</taxon>
        <taxon>Bacteroidota</taxon>
        <taxon>Flavobacteriia</taxon>
        <taxon>Flavobacteriales</taxon>
        <taxon>Flavobacteriaceae</taxon>
        <taxon>Flavobacterium</taxon>
    </lineage>
</organism>
<reference evidence="4 5" key="1">
    <citation type="submission" date="2019-07" db="EMBL/GenBank/DDBJ databases">
        <title>Novel species of Flavobacterium.</title>
        <authorList>
            <person name="Liu Q."/>
            <person name="Xin Y.-H."/>
        </authorList>
    </citation>
    <scope>NUCLEOTIDE SEQUENCE [LARGE SCALE GENOMIC DNA]</scope>
    <source>
        <strain evidence="2 4">GSP39</strain>
        <strain evidence="3 5">GSR22</strain>
    </source>
</reference>
<dbReference type="Proteomes" id="UP000318528">
    <property type="component" value="Unassembled WGS sequence"/>
</dbReference>
<keyword evidence="4" id="KW-1185">Reference proteome</keyword>
<dbReference type="EMBL" id="VJZL01000001">
    <property type="protein sequence ID" value="TRX13528.1"/>
    <property type="molecule type" value="Genomic_DNA"/>
</dbReference>